<keyword evidence="1 2" id="KW-0238">DNA-binding</keyword>
<sequence>MTNSFCQTFHCGVCDGASNCGLRDNNVKYEFSKSREALETAELTMPEENKKVVCSNFVARALCLMLNNKGTVLEKDIMCDFIWQGRIVGENSLPVLINEIRKILKVTRSKFMIVTIRGVGYMCVEG</sequence>
<evidence type="ECO:0000256" key="1">
    <source>
        <dbReference type="ARBA" id="ARBA00023125"/>
    </source>
</evidence>
<accession>A0ABM7DPD9</accession>
<feature type="domain" description="OmpR/PhoB-type" evidence="3">
    <location>
        <begin position="26"/>
        <end position="125"/>
    </location>
</feature>
<dbReference type="Proteomes" id="UP000278437">
    <property type="component" value="Chromosome"/>
</dbReference>
<keyword evidence="5" id="KW-1185">Reference proteome</keyword>
<dbReference type="RefSeq" id="WP_126167795.1">
    <property type="nucleotide sequence ID" value="NZ_CP020373.1"/>
</dbReference>
<dbReference type="SMART" id="SM00862">
    <property type="entry name" value="Trans_reg_C"/>
    <property type="match status" value="1"/>
</dbReference>
<dbReference type="SUPFAM" id="SSF46894">
    <property type="entry name" value="C-terminal effector domain of the bipartite response regulators"/>
    <property type="match status" value="1"/>
</dbReference>
<organism evidence="4 5">
    <name type="scientific">Shewanella khirikhana</name>
    <dbReference type="NCBI Taxonomy" id="1965282"/>
    <lineage>
        <taxon>Bacteria</taxon>
        <taxon>Pseudomonadati</taxon>
        <taxon>Pseudomonadota</taxon>
        <taxon>Gammaproteobacteria</taxon>
        <taxon>Alteromonadales</taxon>
        <taxon>Shewanellaceae</taxon>
        <taxon>Shewanella</taxon>
    </lineage>
</organism>
<proteinExistence type="predicted"/>
<feature type="DNA-binding region" description="OmpR/PhoB-type" evidence="2">
    <location>
        <begin position="26"/>
        <end position="125"/>
    </location>
</feature>
<evidence type="ECO:0000259" key="3">
    <source>
        <dbReference type="PROSITE" id="PS51755"/>
    </source>
</evidence>
<gene>
    <name evidence="4" type="ORF">STH12_02457</name>
</gene>
<evidence type="ECO:0000313" key="5">
    <source>
        <dbReference type="Proteomes" id="UP000278437"/>
    </source>
</evidence>
<dbReference type="Pfam" id="PF00486">
    <property type="entry name" value="Trans_reg_C"/>
    <property type="match status" value="1"/>
</dbReference>
<evidence type="ECO:0000313" key="4">
    <source>
        <dbReference type="EMBL" id="AZQ11535.1"/>
    </source>
</evidence>
<dbReference type="Gene3D" id="1.10.10.10">
    <property type="entry name" value="Winged helix-like DNA-binding domain superfamily/Winged helix DNA-binding domain"/>
    <property type="match status" value="1"/>
</dbReference>
<reference evidence="5" key="1">
    <citation type="submission" date="2017-03" db="EMBL/GenBank/DDBJ databases">
        <title>Full genome sequence of a non-lethal Shewanella isolate that potentiates virulence of Vibio parahaemolyticus causing acute hepatopancreatic necrosis disease (AHPND) in shrimp.</title>
        <authorList>
            <person name="Prachumwat A."/>
            <person name="Sritunyalucksana K."/>
        </authorList>
    </citation>
    <scope>NUCLEOTIDE SEQUENCE [LARGE SCALE GENOMIC DNA]</scope>
    <source>
        <strain evidence="5">TH2012</strain>
    </source>
</reference>
<dbReference type="InterPro" id="IPR036388">
    <property type="entry name" value="WH-like_DNA-bd_sf"/>
</dbReference>
<dbReference type="PROSITE" id="PS51755">
    <property type="entry name" value="OMPR_PHOB"/>
    <property type="match status" value="1"/>
</dbReference>
<evidence type="ECO:0000256" key="2">
    <source>
        <dbReference type="PROSITE-ProRule" id="PRU01091"/>
    </source>
</evidence>
<name>A0ABM7DPD9_9GAMM</name>
<dbReference type="EMBL" id="CP020373">
    <property type="protein sequence ID" value="AZQ11535.1"/>
    <property type="molecule type" value="Genomic_DNA"/>
</dbReference>
<protein>
    <recommendedName>
        <fullName evidence="3">OmpR/PhoB-type domain-containing protein</fullName>
    </recommendedName>
</protein>
<dbReference type="InterPro" id="IPR001867">
    <property type="entry name" value="OmpR/PhoB-type_DNA-bd"/>
</dbReference>
<dbReference type="InterPro" id="IPR016032">
    <property type="entry name" value="Sig_transdc_resp-reg_C-effctor"/>
</dbReference>